<keyword evidence="1" id="KW-0812">Transmembrane</keyword>
<dbReference type="AlphaFoldDB" id="A0A173UR82"/>
<evidence type="ECO:0000313" key="3">
    <source>
        <dbReference type="EMBL" id="CUP16926.1"/>
    </source>
</evidence>
<evidence type="ECO:0000256" key="1">
    <source>
        <dbReference type="SAM" id="Phobius"/>
    </source>
</evidence>
<feature type="transmembrane region" description="Helical" evidence="1">
    <location>
        <begin position="6"/>
        <end position="24"/>
    </location>
</feature>
<name>A0A173UR82_9FIRM</name>
<dbReference type="EMBL" id="CYXO01000015">
    <property type="protein sequence ID" value="CUN17429.1"/>
    <property type="molecule type" value="Genomic_DNA"/>
</dbReference>
<gene>
    <name evidence="3" type="ORF">ERS852526_00566</name>
    <name evidence="2" type="ORF">ERS852573_02273</name>
</gene>
<dbReference type="EMBL" id="CZAY01000004">
    <property type="protein sequence ID" value="CUP16926.1"/>
    <property type="molecule type" value="Genomic_DNA"/>
</dbReference>
<keyword evidence="1" id="KW-1133">Transmembrane helix</keyword>
<evidence type="ECO:0000313" key="4">
    <source>
        <dbReference type="Proteomes" id="UP000095485"/>
    </source>
</evidence>
<organism evidence="2 5">
    <name type="scientific">Dorea longicatena</name>
    <dbReference type="NCBI Taxonomy" id="88431"/>
    <lineage>
        <taxon>Bacteria</taxon>
        <taxon>Bacillati</taxon>
        <taxon>Bacillota</taxon>
        <taxon>Clostridia</taxon>
        <taxon>Lachnospirales</taxon>
        <taxon>Lachnospiraceae</taxon>
        <taxon>Dorea</taxon>
    </lineage>
</organism>
<evidence type="ECO:0000313" key="2">
    <source>
        <dbReference type="EMBL" id="CUN17429.1"/>
    </source>
</evidence>
<reference evidence="4 5" key="1">
    <citation type="submission" date="2015-09" db="EMBL/GenBank/DDBJ databases">
        <authorList>
            <consortium name="Pathogen Informatics"/>
        </authorList>
    </citation>
    <scope>NUCLEOTIDE SEQUENCE [LARGE SCALE GENOMIC DNA]</scope>
    <source>
        <strain evidence="3 4">2789STDY5834914</strain>
        <strain evidence="2 5">2789STDY5834961</strain>
    </source>
</reference>
<keyword evidence="1" id="KW-0472">Membrane</keyword>
<sequence>MSIMDFLAIISFGLSCFSIGYTIGKDNHKTQK</sequence>
<dbReference type="Proteomes" id="UP000095485">
    <property type="component" value="Unassembled WGS sequence"/>
</dbReference>
<accession>A0A173UR82</accession>
<evidence type="ECO:0000313" key="5">
    <source>
        <dbReference type="Proteomes" id="UP000095597"/>
    </source>
</evidence>
<proteinExistence type="predicted"/>
<dbReference type="Proteomes" id="UP000095597">
    <property type="component" value="Unassembled WGS sequence"/>
</dbReference>
<protein>
    <submittedName>
        <fullName evidence="2">Uncharacterized protein</fullName>
    </submittedName>
</protein>